<name>A0A553N718_TIGCA</name>
<evidence type="ECO:0008006" key="12">
    <source>
        <dbReference type="Google" id="ProtNLM"/>
    </source>
</evidence>
<dbReference type="Pfam" id="PF21019">
    <property type="entry name" value="Spectrin_3"/>
    <property type="match status" value="1"/>
</dbReference>
<evidence type="ECO:0000313" key="10">
    <source>
        <dbReference type="EMBL" id="TRY61232.1"/>
    </source>
</evidence>
<dbReference type="GO" id="GO:0005737">
    <property type="term" value="C:cytoplasm"/>
    <property type="evidence" value="ECO:0007669"/>
    <property type="project" value="UniProtKB-SubCell"/>
</dbReference>
<dbReference type="GO" id="GO:0005198">
    <property type="term" value="F:structural molecule activity"/>
    <property type="evidence" value="ECO:0007669"/>
    <property type="project" value="TreeGrafter"/>
</dbReference>
<comment type="subcellular location">
    <subcellularLocation>
        <location evidence="1">Cytoplasm</location>
    </subcellularLocation>
</comment>
<dbReference type="GO" id="GO:0005882">
    <property type="term" value="C:intermediate filament"/>
    <property type="evidence" value="ECO:0007669"/>
    <property type="project" value="TreeGrafter"/>
</dbReference>
<dbReference type="SMART" id="SM00033">
    <property type="entry name" value="CH"/>
    <property type="match status" value="1"/>
</dbReference>
<dbReference type="SMART" id="SM00150">
    <property type="entry name" value="SPEC"/>
    <property type="match status" value="6"/>
</dbReference>
<dbReference type="FunFam" id="1.10.418.10:FF:000022">
    <property type="entry name" value="Short stop, isoform K"/>
    <property type="match status" value="1"/>
</dbReference>
<dbReference type="SUPFAM" id="SSF46966">
    <property type="entry name" value="Spectrin repeat"/>
    <property type="match status" value="5"/>
</dbReference>
<keyword evidence="2 6" id="KW-0728">SH3 domain</keyword>
<keyword evidence="5" id="KW-0677">Repeat</keyword>
<dbReference type="Gene3D" id="1.20.58.1060">
    <property type="match status" value="1"/>
</dbReference>
<dbReference type="InterPro" id="IPR001715">
    <property type="entry name" value="CH_dom"/>
</dbReference>
<dbReference type="PROSITE" id="PS50021">
    <property type="entry name" value="CH"/>
    <property type="match status" value="1"/>
</dbReference>
<evidence type="ECO:0000256" key="4">
    <source>
        <dbReference type="ARBA" id="ARBA00022553"/>
    </source>
</evidence>
<feature type="non-terminal residue" evidence="10">
    <location>
        <position position="1"/>
    </location>
</feature>
<keyword evidence="3" id="KW-0963">Cytoplasm</keyword>
<keyword evidence="11" id="KW-1185">Reference proteome</keyword>
<feature type="coiled-coil region" evidence="7">
    <location>
        <begin position="614"/>
        <end position="641"/>
    </location>
</feature>
<feature type="coiled-coil region" evidence="7">
    <location>
        <begin position="795"/>
        <end position="846"/>
    </location>
</feature>
<feature type="domain" description="Calponin-homology (CH)" evidence="9">
    <location>
        <begin position="13"/>
        <end position="118"/>
    </location>
</feature>
<dbReference type="InterPro" id="IPR036872">
    <property type="entry name" value="CH_dom_sf"/>
</dbReference>
<dbReference type="GO" id="GO:0042060">
    <property type="term" value="P:wound healing"/>
    <property type="evidence" value="ECO:0007669"/>
    <property type="project" value="TreeGrafter"/>
</dbReference>
<dbReference type="InterPro" id="IPR041615">
    <property type="entry name" value="Desmoplakin_SH3"/>
</dbReference>
<dbReference type="GO" id="GO:0045104">
    <property type="term" value="P:intermediate filament cytoskeleton organization"/>
    <property type="evidence" value="ECO:0007669"/>
    <property type="project" value="InterPro"/>
</dbReference>
<dbReference type="InterPro" id="IPR002017">
    <property type="entry name" value="Spectrin_repeat"/>
</dbReference>
<dbReference type="InterPro" id="IPR001452">
    <property type="entry name" value="SH3_domain"/>
</dbReference>
<dbReference type="Pfam" id="PF00307">
    <property type="entry name" value="CH"/>
    <property type="match status" value="1"/>
</dbReference>
<dbReference type="PANTHER" id="PTHR23169">
    <property type="entry name" value="ENVOPLAKIN"/>
    <property type="match status" value="1"/>
</dbReference>
<keyword evidence="7" id="KW-0175">Coiled coil</keyword>
<reference evidence="10 11" key="1">
    <citation type="journal article" date="2018" name="Nat. Ecol. Evol.">
        <title>Genomic signatures of mitonuclear coevolution across populations of Tigriopus californicus.</title>
        <authorList>
            <person name="Barreto F.S."/>
            <person name="Watson E.T."/>
            <person name="Lima T.G."/>
            <person name="Willett C.S."/>
            <person name="Edmands S."/>
            <person name="Li W."/>
            <person name="Burton R.S."/>
        </authorList>
    </citation>
    <scope>NUCLEOTIDE SEQUENCE [LARGE SCALE GENOMIC DNA]</scope>
    <source>
        <strain evidence="10 11">San Diego</strain>
    </source>
</reference>
<evidence type="ECO:0000256" key="6">
    <source>
        <dbReference type="PROSITE-ProRule" id="PRU00192"/>
    </source>
</evidence>
<evidence type="ECO:0000256" key="5">
    <source>
        <dbReference type="ARBA" id="ARBA00022737"/>
    </source>
</evidence>
<dbReference type="Gene3D" id="1.10.418.10">
    <property type="entry name" value="Calponin-like domain"/>
    <property type="match status" value="1"/>
</dbReference>
<dbReference type="PROSITE" id="PS50002">
    <property type="entry name" value="SH3"/>
    <property type="match status" value="1"/>
</dbReference>
<dbReference type="Proteomes" id="UP000318571">
    <property type="component" value="Chromosome 8"/>
</dbReference>
<dbReference type="Pfam" id="PF00435">
    <property type="entry name" value="Spectrin"/>
    <property type="match status" value="2"/>
</dbReference>
<evidence type="ECO:0000256" key="3">
    <source>
        <dbReference type="ARBA" id="ARBA00022490"/>
    </source>
</evidence>
<dbReference type="InterPro" id="IPR043197">
    <property type="entry name" value="Plakin"/>
</dbReference>
<dbReference type="PANTHER" id="PTHR23169:SF23">
    <property type="entry name" value="SHORT STOP, ISOFORM H"/>
    <property type="match status" value="1"/>
</dbReference>
<feature type="non-terminal residue" evidence="10">
    <location>
        <position position="1085"/>
    </location>
</feature>
<dbReference type="AlphaFoldDB" id="A0A553N718"/>
<feature type="domain" description="SH3" evidence="8">
    <location>
        <begin position="656"/>
        <end position="713"/>
    </location>
</feature>
<organism evidence="10 11">
    <name type="scientific">Tigriopus californicus</name>
    <name type="common">Marine copepod</name>
    <dbReference type="NCBI Taxonomy" id="6832"/>
    <lineage>
        <taxon>Eukaryota</taxon>
        <taxon>Metazoa</taxon>
        <taxon>Ecdysozoa</taxon>
        <taxon>Arthropoda</taxon>
        <taxon>Crustacea</taxon>
        <taxon>Multicrustacea</taxon>
        <taxon>Hexanauplia</taxon>
        <taxon>Copepoda</taxon>
        <taxon>Harpacticoida</taxon>
        <taxon>Harpacticidae</taxon>
        <taxon>Tigriopus</taxon>
    </lineage>
</organism>
<keyword evidence="4" id="KW-0597">Phosphoprotein</keyword>
<evidence type="ECO:0000256" key="2">
    <source>
        <dbReference type="ARBA" id="ARBA00022443"/>
    </source>
</evidence>
<dbReference type="InterPro" id="IPR018159">
    <property type="entry name" value="Spectrin/alpha-actinin"/>
</dbReference>
<dbReference type="SUPFAM" id="SSF47576">
    <property type="entry name" value="Calponin-homology domain, CH-domain"/>
    <property type="match status" value="1"/>
</dbReference>
<dbReference type="CDD" id="cd00176">
    <property type="entry name" value="SPEC"/>
    <property type="match status" value="1"/>
</dbReference>
<dbReference type="STRING" id="6832.A0A553N718"/>
<feature type="coiled-coil region" evidence="7">
    <location>
        <begin position="238"/>
        <end position="265"/>
    </location>
</feature>
<dbReference type="CDD" id="cd21189">
    <property type="entry name" value="CH_PLEC-like_rpt2"/>
    <property type="match status" value="1"/>
</dbReference>
<sequence length="1085" mass="129182">FQISDIVVGQEDVSAKDALLRWAQKTTHRYPNVRVQDFTQSWRDGLAFNAIIHRNRPDLLDWKQVERMRVRERIEMAFHVMEREYGVTRLLDPEDVDTPEPDEKSIITYVSQLYDVFPEPPHGHPLFDVEGQKKVQQFRELATSLHQWIREQTTIMQDRNFPNTLIEMKRLAETSQRFRVEDVPPRLHEKERITHIFRDVERYLRDSGETMDRDLYPDNLDRNWNQLMMLHQERDQMIRDEIARLEKLQRLAEKVHQEAKTTDSKLDDIEAWIEDEAKRVDHLHPRDAKNNCDKIEKELQRTEEVIKTIVQQVHEKWVNIRTLLQTKLINVLNIHTNPDFKFLAECTEWVHQKLKWVQIRMSLQQRLMQPFSARIKDFTEKETNVTKSTKTKQIRVAEYGNDVQTVKLEFERHQKEHKVIDQFQGNVEKCREAEVRFHGEELKIYGERMTILQKAYNELLVLSNKRVSDLHTLNDFMQSSHAELTWLNDREDKELTRDWADRNLNVEQMEKYYEQLMSDLERRESQFTTVVDRGESLVIAHHPAAKVIEAHLATMQAKWSFLLQLSLCLEKHLRHVSVSQQFFQECQNAEEWMKEREDHLNSHFSQSDFKLDEGEALLKEMQVLRDELSAYEDELQRLVETAQDIVPLRARRERLRQPIEALAICKYQTKEISIQKDEICTVHDNSNIHRWKVTNSRGQQGEVPGNVFVLRPPDQEAIDRAEKLRRHYDRVITLWQKKHLRMRQNMIFATIKVVKSWDFQQFLSMGKEQRTAIRRALNEDSEKLIQEGEPNDPQLKRLQREIDEVNRLFDEWERRAAMEDERRNAAKAFADRCNNLEVSLESYEKQIIKVCKAPLPRDVESLQNLVVHHKQFESDVQGHEPEINQVKNLFNNIPQKTQKEQQRLDKVLDQWDRIWSYSSYYVERLKTVEITLTGVEEVTTVVTDFEMKLSSYDSMPSDMDNLRKAHDELMTLEAEIESKQGLIDQLQDDVKQVRPAVEKTRPNTTKNPDVDRLEEDVNRLTKRWSNCCMQVVERLRSCEAACELLEKYNMSYQTETNWMDELDSKLRNLEELEAARAKEAWDKHV</sequence>
<dbReference type="GO" id="GO:0030056">
    <property type="term" value="C:hemidesmosome"/>
    <property type="evidence" value="ECO:0007669"/>
    <property type="project" value="TreeGrafter"/>
</dbReference>
<evidence type="ECO:0000256" key="1">
    <source>
        <dbReference type="ARBA" id="ARBA00004496"/>
    </source>
</evidence>
<dbReference type="OMA" id="LCLVYDH"/>
<protein>
    <recommendedName>
        <fullName evidence="12">Calponin-homology (CH) domain-containing protein</fullName>
    </recommendedName>
</protein>
<dbReference type="GO" id="GO:0016020">
    <property type="term" value="C:membrane"/>
    <property type="evidence" value="ECO:0007669"/>
    <property type="project" value="TreeGrafter"/>
</dbReference>
<dbReference type="Pfam" id="PF17902">
    <property type="entry name" value="SH3_10"/>
    <property type="match status" value="1"/>
</dbReference>
<accession>A0A553N718</accession>
<dbReference type="Gene3D" id="1.20.58.60">
    <property type="match status" value="4"/>
</dbReference>
<evidence type="ECO:0000313" key="11">
    <source>
        <dbReference type="Proteomes" id="UP000318571"/>
    </source>
</evidence>
<evidence type="ECO:0000256" key="7">
    <source>
        <dbReference type="SAM" id="Coils"/>
    </source>
</evidence>
<proteinExistence type="predicted"/>
<evidence type="ECO:0000259" key="9">
    <source>
        <dbReference type="PROSITE" id="PS50021"/>
    </source>
</evidence>
<evidence type="ECO:0000259" key="8">
    <source>
        <dbReference type="PROSITE" id="PS50002"/>
    </source>
</evidence>
<gene>
    <name evidence="10" type="ORF">TCAL_08459</name>
</gene>
<feature type="coiled-coil region" evidence="7">
    <location>
        <begin position="962"/>
        <end position="989"/>
    </location>
</feature>
<dbReference type="EMBL" id="VCGU01000459">
    <property type="protein sequence ID" value="TRY61232.1"/>
    <property type="molecule type" value="Genomic_DNA"/>
</dbReference>
<comment type="caution">
    <text evidence="10">The sequence shown here is derived from an EMBL/GenBank/DDBJ whole genome shotgun (WGS) entry which is preliminary data.</text>
</comment>
<dbReference type="GO" id="GO:0031122">
    <property type="term" value="P:cytoplasmic microtubule organization"/>
    <property type="evidence" value="ECO:0007669"/>
    <property type="project" value="TreeGrafter"/>
</dbReference>
<dbReference type="Gene3D" id="2.30.30.40">
    <property type="entry name" value="SH3 Domains"/>
    <property type="match status" value="1"/>
</dbReference>